<dbReference type="GO" id="GO:0003735">
    <property type="term" value="F:structural constituent of ribosome"/>
    <property type="evidence" value="ECO:0007669"/>
    <property type="project" value="InterPro"/>
</dbReference>
<dbReference type="InterPro" id="IPR034600">
    <property type="entry name" value="Ribosomal_bL31m"/>
</dbReference>
<dbReference type="Gene3D" id="6.20.130.10">
    <property type="match status" value="1"/>
</dbReference>
<dbReference type="PANTHER" id="PTHR28174:SF1">
    <property type="entry name" value="LARGE RIBOSOMAL SUBUNIT PROTEIN BL31M"/>
    <property type="match status" value="1"/>
</dbReference>
<accession>A0A9P3LA24</accession>
<gene>
    <name evidence="1" type="ORF">PsYK624_026430</name>
</gene>
<organism evidence="1 2">
    <name type="scientific">Phanerochaete sordida</name>
    <dbReference type="NCBI Taxonomy" id="48140"/>
    <lineage>
        <taxon>Eukaryota</taxon>
        <taxon>Fungi</taxon>
        <taxon>Dikarya</taxon>
        <taxon>Basidiomycota</taxon>
        <taxon>Agaricomycotina</taxon>
        <taxon>Agaricomycetes</taxon>
        <taxon>Polyporales</taxon>
        <taxon>Phanerochaetaceae</taxon>
        <taxon>Phanerochaete</taxon>
    </lineage>
</organism>
<dbReference type="AlphaFoldDB" id="A0A9P3LA24"/>
<reference evidence="1 2" key="1">
    <citation type="submission" date="2021-08" db="EMBL/GenBank/DDBJ databases">
        <title>Draft Genome Sequence of Phanerochaete sordida strain YK-624.</title>
        <authorList>
            <person name="Mori T."/>
            <person name="Dohra H."/>
            <person name="Suzuki T."/>
            <person name="Kawagishi H."/>
            <person name="Hirai H."/>
        </authorList>
    </citation>
    <scope>NUCLEOTIDE SEQUENCE [LARGE SCALE GENOMIC DNA]</scope>
    <source>
        <strain evidence="1 2">YK-624</strain>
    </source>
</reference>
<dbReference type="GO" id="GO:0032543">
    <property type="term" value="P:mitochondrial translation"/>
    <property type="evidence" value="ECO:0007669"/>
    <property type="project" value="InterPro"/>
</dbReference>
<evidence type="ECO:0000313" key="2">
    <source>
        <dbReference type="Proteomes" id="UP000703269"/>
    </source>
</evidence>
<protein>
    <submittedName>
        <fullName evidence="1">Uncharacterized protein</fullName>
    </submittedName>
</protein>
<keyword evidence="2" id="KW-1185">Reference proteome</keyword>
<proteinExistence type="predicted"/>
<sequence>MSLSVIRALRSPAAPTYARAVSTSPYGRTHVWRNRDPKLPKPFVPHFPQLVVLADGSSFVQHTTSPRGTFRSTRDTSNNPLWNALIAREGDEEEGRLVGRMGRFSKKFEGMEISVDDIEGESDSKQ</sequence>
<dbReference type="OrthoDB" id="5587740at2759"/>
<evidence type="ECO:0000313" key="1">
    <source>
        <dbReference type="EMBL" id="GJE86563.1"/>
    </source>
</evidence>
<name>A0A9P3LA24_9APHY</name>
<dbReference type="PANTHER" id="PTHR28174">
    <property type="entry name" value="54S RIBOSOMAL PROTEIN L36, MITOCHONDRIAL"/>
    <property type="match status" value="1"/>
</dbReference>
<dbReference type="EMBL" id="BPQB01000004">
    <property type="protein sequence ID" value="GJE86563.1"/>
    <property type="molecule type" value="Genomic_DNA"/>
</dbReference>
<comment type="caution">
    <text evidence="1">The sequence shown here is derived from an EMBL/GenBank/DDBJ whole genome shotgun (WGS) entry which is preliminary data.</text>
</comment>
<dbReference type="GO" id="GO:0005762">
    <property type="term" value="C:mitochondrial large ribosomal subunit"/>
    <property type="evidence" value="ECO:0007669"/>
    <property type="project" value="InterPro"/>
</dbReference>
<dbReference type="Proteomes" id="UP000703269">
    <property type="component" value="Unassembled WGS sequence"/>
</dbReference>